<dbReference type="FunFam" id="2.10.25.10:FF:000095">
    <property type="entry name" value="Notch, isoform B"/>
    <property type="match status" value="1"/>
</dbReference>
<dbReference type="GO" id="GO:0048667">
    <property type="term" value="P:cell morphogenesis involved in neuron differentiation"/>
    <property type="evidence" value="ECO:0007669"/>
    <property type="project" value="UniProtKB-ARBA"/>
</dbReference>
<sequence>MPTVHNVLCPSGRPDPCSSSPCLNGGTCFHYIGKYKCECTEDFFGRHCEVNMSLTHASTDTGCGDPPPVEHADVLFSKTTPGSMAVYICRPGFLPVPRATQSICGLQGAWSQPPVCEEMDECRSQPCLNGGTCRDQVGSFSCECLKASLETAVKQCSRDTCKNGGTCEDESGSYVCHCPAGFKGSTVRKKYKATPPKEQDVCDSSPCLNGGVCRSYRRNYLCLCKEGFFGDLCQMLEDPCVLNPCGNRGLCTSDKRGNYHCVCNVGHTGKDCDKGTSVTVTKVRVCNVGHTGKDCDKGTSVSVGHAGKDCDKVRVCNMGHTGKTVTKVRVCNVGHTGKDCDKGTSVPAASLRPAGGPCGGDEVELRWDPPEPSQSLVSGFAVKYAPLGRGSRKTDLLERRHSHVMRGLQPGLLYNISTISLKHNINNSDYSRPATRSYEPVRNYFVPR</sequence>
<evidence type="ECO:0000256" key="4">
    <source>
        <dbReference type="ARBA" id="ARBA00022737"/>
    </source>
</evidence>
<keyword evidence="4" id="KW-0677">Repeat</keyword>
<dbReference type="InterPro" id="IPR018097">
    <property type="entry name" value="EGF_Ca-bd_CS"/>
</dbReference>
<evidence type="ECO:0000259" key="10">
    <source>
        <dbReference type="PROSITE" id="PS50853"/>
    </source>
</evidence>
<dbReference type="Gene3D" id="2.60.40.10">
    <property type="entry name" value="Immunoglobulins"/>
    <property type="match status" value="1"/>
</dbReference>
<dbReference type="InterPro" id="IPR013783">
    <property type="entry name" value="Ig-like_fold"/>
</dbReference>
<feature type="disulfide bond" evidence="7">
    <location>
        <begin position="263"/>
        <end position="272"/>
    </location>
</feature>
<dbReference type="InterPro" id="IPR036116">
    <property type="entry name" value="FN3_sf"/>
</dbReference>
<keyword evidence="1" id="KW-0217">Developmental protein</keyword>
<feature type="domain" description="EGF-like" evidence="9">
    <location>
        <begin position="159"/>
        <end position="188"/>
    </location>
</feature>
<evidence type="ECO:0000256" key="8">
    <source>
        <dbReference type="PROSITE-ProRule" id="PRU00302"/>
    </source>
</evidence>
<dbReference type="Proteomes" id="UP001460270">
    <property type="component" value="Unassembled WGS sequence"/>
</dbReference>
<feature type="domain" description="EGF-like" evidence="9">
    <location>
        <begin position="13"/>
        <end position="49"/>
    </location>
</feature>
<dbReference type="GO" id="GO:0009887">
    <property type="term" value="P:animal organ morphogenesis"/>
    <property type="evidence" value="ECO:0007669"/>
    <property type="project" value="UniProtKB-ARBA"/>
</dbReference>
<dbReference type="GO" id="GO:0016358">
    <property type="term" value="P:dendrite development"/>
    <property type="evidence" value="ECO:0007669"/>
    <property type="project" value="UniProtKB-ARBA"/>
</dbReference>
<keyword evidence="5 7" id="KW-1015">Disulfide bond</keyword>
<organism evidence="12 13">
    <name type="scientific">Mugilogobius chulae</name>
    <name type="common">yellowstripe goby</name>
    <dbReference type="NCBI Taxonomy" id="88201"/>
    <lineage>
        <taxon>Eukaryota</taxon>
        <taxon>Metazoa</taxon>
        <taxon>Chordata</taxon>
        <taxon>Craniata</taxon>
        <taxon>Vertebrata</taxon>
        <taxon>Euteleostomi</taxon>
        <taxon>Actinopterygii</taxon>
        <taxon>Neopterygii</taxon>
        <taxon>Teleostei</taxon>
        <taxon>Neoteleostei</taxon>
        <taxon>Acanthomorphata</taxon>
        <taxon>Gobiaria</taxon>
        <taxon>Gobiiformes</taxon>
        <taxon>Gobioidei</taxon>
        <taxon>Gobiidae</taxon>
        <taxon>Gobionellinae</taxon>
        <taxon>Mugilogobius</taxon>
    </lineage>
</organism>
<dbReference type="Pfam" id="PF12661">
    <property type="entry name" value="hEGF"/>
    <property type="match status" value="2"/>
</dbReference>
<gene>
    <name evidence="12" type="ORF">WMY93_023835</name>
</gene>
<dbReference type="PROSITE" id="PS00022">
    <property type="entry name" value="EGF_1"/>
    <property type="match status" value="3"/>
</dbReference>
<evidence type="ECO:0000256" key="5">
    <source>
        <dbReference type="ARBA" id="ARBA00023157"/>
    </source>
</evidence>
<evidence type="ECO:0000256" key="6">
    <source>
        <dbReference type="ARBA" id="ARBA00023180"/>
    </source>
</evidence>
<dbReference type="PRINTS" id="PR00010">
    <property type="entry name" value="EGFBLOOD"/>
</dbReference>
<dbReference type="SUPFAM" id="SSF57196">
    <property type="entry name" value="EGF/Laminin"/>
    <property type="match status" value="4"/>
</dbReference>
<dbReference type="PROSITE" id="PS50026">
    <property type="entry name" value="EGF_3"/>
    <property type="match status" value="5"/>
</dbReference>
<evidence type="ECO:0008006" key="14">
    <source>
        <dbReference type="Google" id="ProtNLM"/>
    </source>
</evidence>
<dbReference type="SUPFAM" id="SSF49265">
    <property type="entry name" value="Fibronectin type III"/>
    <property type="match status" value="1"/>
</dbReference>
<dbReference type="InterPro" id="IPR000742">
    <property type="entry name" value="EGF"/>
</dbReference>
<dbReference type="InterPro" id="IPR000152">
    <property type="entry name" value="EGF-type_Asp/Asn_hydroxyl_site"/>
</dbReference>
<evidence type="ECO:0000256" key="3">
    <source>
        <dbReference type="ARBA" id="ARBA00022729"/>
    </source>
</evidence>
<evidence type="ECO:0000259" key="9">
    <source>
        <dbReference type="PROSITE" id="PS50026"/>
    </source>
</evidence>
<keyword evidence="2 7" id="KW-0245">EGF-like domain</keyword>
<dbReference type="PROSITE" id="PS00010">
    <property type="entry name" value="ASX_HYDROXYL"/>
    <property type="match status" value="2"/>
</dbReference>
<dbReference type="GO" id="GO:0001764">
    <property type="term" value="P:neuron migration"/>
    <property type="evidence" value="ECO:0007669"/>
    <property type="project" value="UniProtKB-ARBA"/>
</dbReference>
<evidence type="ECO:0000256" key="7">
    <source>
        <dbReference type="PROSITE-ProRule" id="PRU00076"/>
    </source>
</evidence>
<dbReference type="InterPro" id="IPR001881">
    <property type="entry name" value="EGF-like_Ca-bd_dom"/>
</dbReference>
<dbReference type="GO" id="GO:0048646">
    <property type="term" value="P:anatomical structure formation involved in morphogenesis"/>
    <property type="evidence" value="ECO:0007669"/>
    <property type="project" value="UniProtKB-ARBA"/>
</dbReference>
<feature type="domain" description="Fibronectin type-III" evidence="10">
    <location>
        <begin position="347"/>
        <end position="441"/>
    </location>
</feature>
<dbReference type="SUPFAM" id="SSF57535">
    <property type="entry name" value="Complement control module/SCR domain"/>
    <property type="match status" value="1"/>
</dbReference>
<dbReference type="InterPro" id="IPR035976">
    <property type="entry name" value="Sushi/SCR/CCP_sf"/>
</dbReference>
<dbReference type="FunFam" id="2.10.25.10:FF:000239">
    <property type="entry name" value="Sushi, nidogen and EGF-like domain-containing protein 1"/>
    <property type="match status" value="1"/>
</dbReference>
<dbReference type="Pfam" id="PF00008">
    <property type="entry name" value="EGF"/>
    <property type="match status" value="3"/>
</dbReference>
<dbReference type="InterPro" id="IPR000436">
    <property type="entry name" value="Sushi_SCR_CCP_dom"/>
</dbReference>
<dbReference type="SMART" id="SM00181">
    <property type="entry name" value="EGF"/>
    <property type="match status" value="5"/>
</dbReference>
<dbReference type="EMBL" id="JBBPFD010000017">
    <property type="protein sequence ID" value="KAK7891872.1"/>
    <property type="molecule type" value="Genomic_DNA"/>
</dbReference>
<dbReference type="CDD" id="cd00063">
    <property type="entry name" value="FN3"/>
    <property type="match status" value="1"/>
</dbReference>
<dbReference type="PROSITE" id="PS50853">
    <property type="entry name" value="FN3"/>
    <property type="match status" value="1"/>
</dbReference>
<comment type="caution">
    <text evidence="7">Lacks conserved residue(s) required for the propagation of feature annotation.</text>
</comment>
<dbReference type="Pfam" id="PF00041">
    <property type="entry name" value="fn3"/>
    <property type="match status" value="1"/>
</dbReference>
<dbReference type="PANTHER" id="PTHR12916:SF9">
    <property type="entry name" value="NEUROGENIC LOCUS NOTCH HOMOLOG PROTEIN 1-RELATED"/>
    <property type="match status" value="1"/>
</dbReference>
<dbReference type="PROSITE" id="PS01187">
    <property type="entry name" value="EGF_CA"/>
    <property type="match status" value="1"/>
</dbReference>
<dbReference type="PANTHER" id="PTHR12916">
    <property type="entry name" value="CYTOCHROME C OXIDASE POLYPEPTIDE VIC-2"/>
    <property type="match status" value="1"/>
</dbReference>
<dbReference type="SMART" id="SM00032">
    <property type="entry name" value="CCP"/>
    <property type="match status" value="1"/>
</dbReference>
<dbReference type="AlphaFoldDB" id="A0AAW0NHK4"/>
<dbReference type="PROSITE" id="PS50923">
    <property type="entry name" value="SUSHI"/>
    <property type="match status" value="1"/>
</dbReference>
<feature type="domain" description="Sushi" evidence="11">
    <location>
        <begin position="61"/>
        <end position="118"/>
    </location>
</feature>
<keyword evidence="13" id="KW-1185">Reference proteome</keyword>
<feature type="domain" description="EGF-like" evidence="9">
    <location>
        <begin position="236"/>
        <end position="273"/>
    </location>
</feature>
<evidence type="ECO:0000259" key="11">
    <source>
        <dbReference type="PROSITE" id="PS50923"/>
    </source>
</evidence>
<dbReference type="GO" id="GO:0043005">
    <property type="term" value="C:neuron projection"/>
    <property type="evidence" value="ECO:0007669"/>
    <property type="project" value="UniProtKB-ARBA"/>
</dbReference>
<dbReference type="Gene3D" id="2.10.70.10">
    <property type="entry name" value="Complement Module, domain 1"/>
    <property type="match status" value="1"/>
</dbReference>
<comment type="caution">
    <text evidence="12">The sequence shown here is derived from an EMBL/GenBank/DDBJ whole genome shotgun (WGS) entry which is preliminary data.</text>
</comment>
<dbReference type="FunFam" id="2.10.25.10:FF:000031">
    <property type="entry name" value="neurogenic locus notch homolog protein 3"/>
    <property type="match status" value="1"/>
</dbReference>
<dbReference type="InterPro" id="IPR003961">
    <property type="entry name" value="FN3_dom"/>
</dbReference>
<evidence type="ECO:0000313" key="13">
    <source>
        <dbReference type="Proteomes" id="UP001460270"/>
    </source>
</evidence>
<dbReference type="FunFam" id="2.10.25.10:FF:000012">
    <property type="entry name" value="Delta-like protein"/>
    <property type="match status" value="1"/>
</dbReference>
<name>A0AAW0NHK4_9GOBI</name>
<keyword evidence="6" id="KW-0325">Glycoprotein</keyword>
<proteinExistence type="predicted"/>
<dbReference type="CDD" id="cd00054">
    <property type="entry name" value="EGF_CA"/>
    <property type="match status" value="4"/>
</dbReference>
<keyword evidence="8" id="KW-0768">Sushi</keyword>
<dbReference type="Gene3D" id="2.10.25.10">
    <property type="entry name" value="Laminin"/>
    <property type="match status" value="5"/>
</dbReference>
<reference evidence="13" key="1">
    <citation type="submission" date="2024-04" db="EMBL/GenBank/DDBJ databases">
        <title>Salinicola lusitanus LLJ914,a marine bacterium isolated from the Okinawa Trough.</title>
        <authorList>
            <person name="Li J."/>
        </authorList>
    </citation>
    <scope>NUCLEOTIDE SEQUENCE [LARGE SCALE GENOMIC DNA]</scope>
</reference>
<feature type="disulfide bond" evidence="7">
    <location>
        <begin position="39"/>
        <end position="48"/>
    </location>
</feature>
<dbReference type="SMART" id="SM00179">
    <property type="entry name" value="EGF_CA"/>
    <property type="match status" value="5"/>
</dbReference>
<feature type="domain" description="EGF-like" evidence="9">
    <location>
        <begin position="118"/>
        <end position="157"/>
    </location>
</feature>
<feature type="disulfide bond" evidence="8">
    <location>
        <begin position="89"/>
        <end position="116"/>
    </location>
</feature>
<evidence type="ECO:0000256" key="2">
    <source>
        <dbReference type="ARBA" id="ARBA00022536"/>
    </source>
</evidence>
<feature type="domain" description="EGF-like" evidence="9">
    <location>
        <begin position="198"/>
        <end position="234"/>
    </location>
</feature>
<evidence type="ECO:0000313" key="12">
    <source>
        <dbReference type="EMBL" id="KAK7891872.1"/>
    </source>
</evidence>
<protein>
    <recommendedName>
        <fullName evidence="14">Sushi, nidogen and EGF-like domain-containing protein 1</fullName>
    </recommendedName>
</protein>
<evidence type="ECO:0000256" key="1">
    <source>
        <dbReference type="ARBA" id="ARBA00022473"/>
    </source>
</evidence>
<dbReference type="PROSITE" id="PS01186">
    <property type="entry name" value="EGF_2"/>
    <property type="match status" value="1"/>
</dbReference>
<keyword evidence="3" id="KW-0732">Signal</keyword>
<dbReference type="InterPro" id="IPR013032">
    <property type="entry name" value="EGF-like_CS"/>
</dbReference>
<dbReference type="CDD" id="cd00033">
    <property type="entry name" value="CCP"/>
    <property type="match status" value="1"/>
</dbReference>
<dbReference type="GO" id="GO:0005509">
    <property type="term" value="F:calcium ion binding"/>
    <property type="evidence" value="ECO:0007669"/>
    <property type="project" value="InterPro"/>
</dbReference>
<feature type="disulfide bond" evidence="7">
    <location>
        <begin position="224"/>
        <end position="233"/>
    </location>
</feature>
<dbReference type="FunFam" id="2.10.25.10:FF:000172">
    <property type="entry name" value="FAT atypical cadherin 3"/>
    <property type="match status" value="1"/>
</dbReference>
<accession>A0AAW0NHK4</accession>